<dbReference type="EMBL" id="SMSI01000002">
    <property type="protein sequence ID" value="TDH36230.1"/>
    <property type="molecule type" value="Genomic_DNA"/>
</dbReference>
<evidence type="ECO:0000313" key="1">
    <source>
        <dbReference type="EMBL" id="TDH36230.1"/>
    </source>
</evidence>
<protein>
    <submittedName>
        <fullName evidence="1">GIY-YIG nuclease family protein</fullName>
    </submittedName>
</protein>
<dbReference type="RefSeq" id="WP_133284927.1">
    <property type="nucleotide sequence ID" value="NZ_SMSI01000002.1"/>
</dbReference>
<accession>A0A4R5PKJ2</accession>
<dbReference type="CDD" id="cd10451">
    <property type="entry name" value="GIY-YIG_LuxR_like"/>
    <property type="match status" value="1"/>
</dbReference>
<gene>
    <name evidence="1" type="ORF">E2A64_13165</name>
</gene>
<dbReference type="InterPro" id="IPR035901">
    <property type="entry name" value="GIY-YIG_endonuc_sf"/>
</dbReference>
<name>A0A4R5PKJ2_9HYPH</name>
<dbReference type="SUPFAM" id="SSF82771">
    <property type="entry name" value="GIY-YIG endonuclease"/>
    <property type="match status" value="1"/>
</dbReference>
<sequence length="111" mass="12546">MPRIEQRALRDSYKQTPRKSGVYAIGCRKLDAVWIGTSQDLEKAQNRHWFTLRTGTHHIPALQAAWNKEGGTGFDYEVLDTLADDLAPLARENALKEKLAAWREKLGASLL</sequence>
<reference evidence="1 2" key="1">
    <citation type="journal article" date="2013" name="Int. J. Syst. Evol. Microbiol.">
        <title>Hoeflea suaedae sp. nov., an endophytic bacterium isolated from the root of the halophyte Suaeda maritima.</title>
        <authorList>
            <person name="Chung E.J."/>
            <person name="Park J.A."/>
            <person name="Pramanik P."/>
            <person name="Bibi F."/>
            <person name="Jeon C.O."/>
            <person name="Chung Y.R."/>
        </authorList>
    </citation>
    <scope>NUCLEOTIDE SEQUENCE [LARGE SCALE GENOMIC DNA]</scope>
    <source>
        <strain evidence="1 2">YC6898</strain>
    </source>
</reference>
<dbReference type="Gene3D" id="3.40.1440.10">
    <property type="entry name" value="GIY-YIG endonuclease"/>
    <property type="match status" value="1"/>
</dbReference>
<dbReference type="AlphaFoldDB" id="A0A4R5PKJ2"/>
<dbReference type="Proteomes" id="UP000295131">
    <property type="component" value="Unassembled WGS sequence"/>
</dbReference>
<evidence type="ECO:0000313" key="2">
    <source>
        <dbReference type="Proteomes" id="UP000295131"/>
    </source>
</evidence>
<comment type="caution">
    <text evidence="1">The sequence shown here is derived from an EMBL/GenBank/DDBJ whole genome shotgun (WGS) entry which is preliminary data.</text>
</comment>
<dbReference type="OrthoDB" id="7270972at2"/>
<keyword evidence="2" id="KW-1185">Reference proteome</keyword>
<organism evidence="1 2">
    <name type="scientific">Pseudohoeflea suaedae</name>
    <dbReference type="NCBI Taxonomy" id="877384"/>
    <lineage>
        <taxon>Bacteria</taxon>
        <taxon>Pseudomonadati</taxon>
        <taxon>Pseudomonadota</taxon>
        <taxon>Alphaproteobacteria</taxon>
        <taxon>Hyphomicrobiales</taxon>
        <taxon>Rhizobiaceae</taxon>
        <taxon>Pseudohoeflea</taxon>
    </lineage>
</organism>
<proteinExistence type="predicted"/>